<feature type="non-terminal residue" evidence="2">
    <location>
        <position position="90"/>
    </location>
</feature>
<dbReference type="AlphaFoldDB" id="A0A381Q5Y4"/>
<gene>
    <name evidence="2" type="ORF">METZ01_LOCUS25897</name>
</gene>
<sequence>VAYLPPTGPTLCQESVTGRGRAQKDASGPSPCSPNNFHGYCSEEGPLARGIQTDPSEHACNGFYVNDSHLLLMVVVGFVLRMVGVSEVLV</sequence>
<reference evidence="2" key="1">
    <citation type="submission" date="2018-05" db="EMBL/GenBank/DDBJ databases">
        <authorList>
            <person name="Lanie J.A."/>
            <person name="Ng W.-L."/>
            <person name="Kazmierczak K.M."/>
            <person name="Andrzejewski T.M."/>
            <person name="Davidsen T.M."/>
            <person name="Wayne K.J."/>
            <person name="Tettelin H."/>
            <person name="Glass J.I."/>
            <person name="Rusch D."/>
            <person name="Podicherti R."/>
            <person name="Tsui H.-C.T."/>
            <person name="Winkler M.E."/>
        </authorList>
    </citation>
    <scope>NUCLEOTIDE SEQUENCE</scope>
</reference>
<protein>
    <submittedName>
        <fullName evidence="2">Uncharacterized protein</fullName>
    </submittedName>
</protein>
<name>A0A381Q5Y4_9ZZZZ</name>
<evidence type="ECO:0000313" key="2">
    <source>
        <dbReference type="EMBL" id="SUZ73043.1"/>
    </source>
</evidence>
<evidence type="ECO:0000256" key="1">
    <source>
        <dbReference type="SAM" id="MobiDB-lite"/>
    </source>
</evidence>
<dbReference type="EMBL" id="UINC01001166">
    <property type="protein sequence ID" value="SUZ73043.1"/>
    <property type="molecule type" value="Genomic_DNA"/>
</dbReference>
<feature type="non-terminal residue" evidence="2">
    <location>
        <position position="1"/>
    </location>
</feature>
<organism evidence="2">
    <name type="scientific">marine metagenome</name>
    <dbReference type="NCBI Taxonomy" id="408172"/>
    <lineage>
        <taxon>unclassified sequences</taxon>
        <taxon>metagenomes</taxon>
        <taxon>ecological metagenomes</taxon>
    </lineage>
</organism>
<feature type="region of interest" description="Disordered" evidence="1">
    <location>
        <begin position="1"/>
        <end position="31"/>
    </location>
</feature>
<proteinExistence type="predicted"/>
<accession>A0A381Q5Y4</accession>